<dbReference type="InterPro" id="IPR027558">
    <property type="entry name" value="Pre_pil_HX9DG_C"/>
</dbReference>
<feature type="domain" description="DUF1559" evidence="2">
    <location>
        <begin position="76"/>
        <end position="365"/>
    </location>
</feature>
<evidence type="ECO:0000256" key="1">
    <source>
        <dbReference type="SAM" id="Phobius"/>
    </source>
</evidence>
<dbReference type="Proteomes" id="UP000187735">
    <property type="component" value="Chromosome"/>
</dbReference>
<reference evidence="3 4" key="1">
    <citation type="journal article" date="2016" name="Front. Microbiol.">
        <title>Fuerstia marisgermanicae gen. nov., sp. nov., an Unusual Member of the Phylum Planctomycetes from the German Wadden Sea.</title>
        <authorList>
            <person name="Kohn T."/>
            <person name="Heuer A."/>
            <person name="Jogler M."/>
            <person name="Vollmers J."/>
            <person name="Boedeker C."/>
            <person name="Bunk B."/>
            <person name="Rast P."/>
            <person name="Borchert D."/>
            <person name="Glockner I."/>
            <person name="Freese H.M."/>
            <person name="Klenk H.P."/>
            <person name="Overmann J."/>
            <person name="Kaster A.K."/>
            <person name="Rohde M."/>
            <person name="Wiegand S."/>
            <person name="Jogler C."/>
        </authorList>
    </citation>
    <scope>NUCLEOTIDE SEQUENCE [LARGE SCALE GENOMIC DNA]</scope>
    <source>
        <strain evidence="3 4">NH11</strain>
    </source>
</reference>
<dbReference type="InterPro" id="IPR011453">
    <property type="entry name" value="DUF1559"/>
</dbReference>
<accession>A0A1P8WPJ3</accession>
<gene>
    <name evidence="3" type="primary">xcpT_29</name>
    <name evidence="3" type="ORF">Fuma_05628</name>
</gene>
<dbReference type="Gene3D" id="3.30.700.10">
    <property type="entry name" value="Glycoprotein, Type 4 Pilin"/>
    <property type="match status" value="1"/>
</dbReference>
<evidence type="ECO:0000313" key="3">
    <source>
        <dbReference type="EMBL" id="APZ95965.1"/>
    </source>
</evidence>
<dbReference type="AlphaFoldDB" id="A0A1P8WPJ3"/>
<dbReference type="NCBIfam" id="TIGR02532">
    <property type="entry name" value="IV_pilin_GFxxxE"/>
    <property type="match status" value="1"/>
</dbReference>
<dbReference type="PANTHER" id="PTHR30093">
    <property type="entry name" value="GENERAL SECRETION PATHWAY PROTEIN G"/>
    <property type="match status" value="1"/>
</dbReference>
<evidence type="ECO:0000259" key="2">
    <source>
        <dbReference type="Pfam" id="PF07596"/>
    </source>
</evidence>
<dbReference type="PROSITE" id="PS00409">
    <property type="entry name" value="PROKAR_NTER_METHYL"/>
    <property type="match status" value="1"/>
</dbReference>
<dbReference type="InterPro" id="IPR012902">
    <property type="entry name" value="N_methyl_site"/>
</dbReference>
<sequence>MAVLVSQRVGSRKTRISDDLFGLIRRKSKNLDSVMSAVCQGTVMRRSKASGFTLIELLVTISIIAILIALLLPAVQQAREAARRTQCRNNLKQLGLALHNYHDVHRCFPMGGMGVDNPRLTSAQAIRGFSWGCYLLPYLEQDALYAAIDFNQPSFLVGFPDPLANVENDNEKLMSTTVKSFRCPSDYRASHVTDDERPPRRFWENIATASYVGNFGTNGLVMAANGRTNVSWPEVFKFTVHSIPQIPHHAMNSRGTGPFFTNSSMRLRSVADGTSMTVFVGERHGHECESKITTYTLSRTFWGMAQRLGDVLSSGYYRPNACPVGVDPGTTGKICKGPMTSVHTGGLQVLLMDGSVRFINDSIDSAEEAEIDAIPDMRNAAQRQAVYGVWQAICDMNDGTVVGEF</sequence>
<organism evidence="3 4">
    <name type="scientific">Fuerstiella marisgermanici</name>
    <dbReference type="NCBI Taxonomy" id="1891926"/>
    <lineage>
        <taxon>Bacteria</taxon>
        <taxon>Pseudomonadati</taxon>
        <taxon>Planctomycetota</taxon>
        <taxon>Planctomycetia</taxon>
        <taxon>Planctomycetales</taxon>
        <taxon>Planctomycetaceae</taxon>
        <taxon>Fuerstiella</taxon>
    </lineage>
</organism>
<proteinExistence type="predicted"/>
<dbReference type="KEGG" id="fmr:Fuma_05628"/>
<protein>
    <submittedName>
        <fullName evidence="3">PilD-dependent protein PddA</fullName>
    </submittedName>
</protein>
<dbReference type="SUPFAM" id="SSF54523">
    <property type="entry name" value="Pili subunits"/>
    <property type="match status" value="1"/>
</dbReference>
<dbReference type="Pfam" id="PF07596">
    <property type="entry name" value="SBP_bac_10"/>
    <property type="match status" value="1"/>
</dbReference>
<feature type="transmembrane region" description="Helical" evidence="1">
    <location>
        <begin position="54"/>
        <end position="75"/>
    </location>
</feature>
<evidence type="ECO:0000313" key="4">
    <source>
        <dbReference type="Proteomes" id="UP000187735"/>
    </source>
</evidence>
<keyword evidence="1" id="KW-0812">Transmembrane</keyword>
<dbReference type="NCBIfam" id="TIGR04294">
    <property type="entry name" value="pre_pil_HX9DG"/>
    <property type="match status" value="1"/>
</dbReference>
<keyword evidence="1" id="KW-0472">Membrane</keyword>
<name>A0A1P8WPJ3_9PLAN</name>
<keyword evidence="4" id="KW-1185">Reference proteome</keyword>
<dbReference type="PANTHER" id="PTHR30093:SF2">
    <property type="entry name" value="TYPE II SECRETION SYSTEM PROTEIN H"/>
    <property type="match status" value="1"/>
</dbReference>
<dbReference type="InterPro" id="IPR045584">
    <property type="entry name" value="Pilin-like"/>
</dbReference>
<keyword evidence="1" id="KW-1133">Transmembrane helix</keyword>
<dbReference type="Pfam" id="PF07963">
    <property type="entry name" value="N_methyl"/>
    <property type="match status" value="1"/>
</dbReference>
<dbReference type="EMBL" id="CP017641">
    <property type="protein sequence ID" value="APZ95965.1"/>
    <property type="molecule type" value="Genomic_DNA"/>
</dbReference>
<dbReference type="STRING" id="1891926.Fuma_05628"/>